<feature type="transmembrane region" description="Helical" evidence="1">
    <location>
        <begin position="150"/>
        <end position="167"/>
    </location>
</feature>
<accession>A0A371P2J0</accession>
<dbReference type="AlphaFoldDB" id="A0A371P2J0"/>
<organism evidence="3 4">
    <name type="scientific">Aeromicrobium endophyticum</name>
    <dbReference type="NCBI Taxonomy" id="2292704"/>
    <lineage>
        <taxon>Bacteria</taxon>
        <taxon>Bacillati</taxon>
        <taxon>Actinomycetota</taxon>
        <taxon>Actinomycetes</taxon>
        <taxon>Propionibacteriales</taxon>
        <taxon>Nocardioidaceae</taxon>
        <taxon>Aeromicrobium</taxon>
    </lineage>
</organism>
<protein>
    <recommendedName>
        <fullName evidence="2">CRIB domain-containing protein</fullName>
    </recommendedName>
</protein>
<sequence>MTPSRRSLVPAAGVFLAAPWFAEMAWGGIPVTQLPLVLLFLAPLYGSAALLIREVVRRTGRGWPSMLLLAAGFGVLQAGVVDQSLFNPAYGRYDFQHPVHVGGVDVSLYWMLAFVSGHVVASMATPIALAEAWTREPARRRPWLGRRGPWVVAVVYVLASVVNHLGVKEDEGHGFQAAPAQTLTAVALAALLVTAALLWRRRDVTDVRVPRPAVVLVIGFVAYLLYLPGETAAAFAVGVVVAAGVVCVVGRWSTSPRWTDDHVTALVMGTVMVGMVMPFLVDPYDDTISAGRELAQDAASAAICLTGVAATWLRLRHLARRPPT</sequence>
<feature type="transmembrane region" description="Helical" evidence="1">
    <location>
        <begin position="262"/>
        <end position="281"/>
    </location>
</feature>
<dbReference type="EMBL" id="QUBR01000002">
    <property type="protein sequence ID" value="REK69750.1"/>
    <property type="molecule type" value="Genomic_DNA"/>
</dbReference>
<feature type="transmembrane region" description="Helical" evidence="1">
    <location>
        <begin position="209"/>
        <end position="226"/>
    </location>
</feature>
<dbReference type="InterPro" id="IPR000095">
    <property type="entry name" value="CRIB_dom"/>
</dbReference>
<feature type="transmembrane region" description="Helical" evidence="1">
    <location>
        <begin position="34"/>
        <end position="52"/>
    </location>
</feature>
<dbReference type="PROSITE" id="PS50108">
    <property type="entry name" value="CRIB"/>
    <property type="match status" value="1"/>
</dbReference>
<keyword evidence="1" id="KW-0472">Membrane</keyword>
<reference evidence="3 4" key="1">
    <citation type="submission" date="2018-08" db="EMBL/GenBank/DDBJ databases">
        <title>Aeromicrobium sp. M2KJ-4, whole genome shotgun sequence.</title>
        <authorList>
            <person name="Tuo L."/>
        </authorList>
    </citation>
    <scope>NUCLEOTIDE SEQUENCE [LARGE SCALE GENOMIC DNA]</scope>
    <source>
        <strain evidence="3 4">M2KJ-4</strain>
    </source>
</reference>
<gene>
    <name evidence="3" type="ORF">DX116_11135</name>
</gene>
<feature type="transmembrane region" description="Helical" evidence="1">
    <location>
        <begin position="106"/>
        <end position="129"/>
    </location>
</feature>
<dbReference type="OrthoDB" id="8478704at2"/>
<keyword evidence="4" id="KW-1185">Reference proteome</keyword>
<feature type="transmembrane region" description="Helical" evidence="1">
    <location>
        <begin position="293"/>
        <end position="313"/>
    </location>
</feature>
<evidence type="ECO:0000313" key="4">
    <source>
        <dbReference type="Proteomes" id="UP000265581"/>
    </source>
</evidence>
<keyword evidence="1" id="KW-1133">Transmembrane helix</keyword>
<proteinExistence type="predicted"/>
<comment type="caution">
    <text evidence="3">The sequence shown here is derived from an EMBL/GenBank/DDBJ whole genome shotgun (WGS) entry which is preliminary data.</text>
</comment>
<keyword evidence="1" id="KW-0812">Transmembrane</keyword>
<feature type="domain" description="CRIB" evidence="2">
    <location>
        <begin position="85"/>
        <end position="102"/>
    </location>
</feature>
<feature type="transmembrane region" description="Helical" evidence="1">
    <location>
        <begin position="64"/>
        <end position="86"/>
    </location>
</feature>
<dbReference type="RefSeq" id="WP_119704349.1">
    <property type="nucleotide sequence ID" value="NZ_JBHSOI010000002.1"/>
</dbReference>
<feature type="transmembrane region" description="Helical" evidence="1">
    <location>
        <begin position="232"/>
        <end position="250"/>
    </location>
</feature>
<evidence type="ECO:0000256" key="1">
    <source>
        <dbReference type="SAM" id="Phobius"/>
    </source>
</evidence>
<evidence type="ECO:0000313" key="3">
    <source>
        <dbReference type="EMBL" id="REK69750.1"/>
    </source>
</evidence>
<feature type="transmembrane region" description="Helical" evidence="1">
    <location>
        <begin position="179"/>
        <end position="197"/>
    </location>
</feature>
<name>A0A371P2J0_9ACTN</name>
<dbReference type="Proteomes" id="UP000265581">
    <property type="component" value="Unassembled WGS sequence"/>
</dbReference>
<evidence type="ECO:0000259" key="2">
    <source>
        <dbReference type="PROSITE" id="PS50108"/>
    </source>
</evidence>